<dbReference type="GeneTree" id="ENSGT00390000008503"/>
<dbReference type="Proteomes" id="UP000002279">
    <property type="component" value="Chromosome 20"/>
</dbReference>
<accession>F7E380</accession>
<dbReference type="Ensembl" id="ENSOANT00000021924.3">
    <property type="protein sequence ID" value="ENSOANP00000021921.3"/>
    <property type="gene ID" value="ENSOANG00000013905.3"/>
</dbReference>
<name>F7E380_ORNAN</name>
<dbReference type="PANTHER" id="PTHR13639:SF2">
    <property type="entry name" value="CYTOCHROME C OXIDASE ASSEMBLY FACTOR 4 HOMOLOG, MITOCHONDRIAL"/>
    <property type="match status" value="1"/>
</dbReference>
<dbReference type="GO" id="GO:0033617">
    <property type="term" value="P:mitochondrial respiratory chain complex IV assembly"/>
    <property type="evidence" value="ECO:0007669"/>
    <property type="project" value="InterPro"/>
</dbReference>
<dbReference type="OMA" id="MIARTGC"/>
<dbReference type="HOGENOM" id="CLU_169171_2_2_1"/>
<dbReference type="GO" id="GO:0005758">
    <property type="term" value="C:mitochondrial intermembrane space"/>
    <property type="evidence" value="ECO:0000318"/>
    <property type="project" value="GO_Central"/>
</dbReference>
<dbReference type="Bgee" id="ENSOANG00000013905">
    <property type="expression patterns" value="Expressed in endometrium and 7 other cell types or tissues"/>
</dbReference>
<dbReference type="InterPro" id="IPR039870">
    <property type="entry name" value="Coa4-like"/>
</dbReference>
<dbReference type="InterPro" id="IPR009069">
    <property type="entry name" value="Cys_alpha_HP_mot_SF"/>
</dbReference>
<reference evidence="1" key="2">
    <citation type="submission" date="2025-08" db="UniProtKB">
        <authorList>
            <consortium name="Ensembl"/>
        </authorList>
    </citation>
    <scope>IDENTIFICATION</scope>
    <source>
        <strain evidence="1">Glennie</strain>
    </source>
</reference>
<protein>
    <submittedName>
        <fullName evidence="1">Cytochrome c oxidase assembly factor 4 homolog</fullName>
    </submittedName>
</protein>
<keyword evidence="2" id="KW-1185">Reference proteome</keyword>
<dbReference type="eggNOG" id="KOG4138">
    <property type="taxonomic scope" value="Eukaryota"/>
</dbReference>
<dbReference type="InParanoid" id="F7E380"/>
<evidence type="ECO:0000313" key="1">
    <source>
        <dbReference type="Ensembl" id="ENSOANP00000021921.3"/>
    </source>
</evidence>
<gene>
    <name evidence="1" type="primary">COA4</name>
</gene>
<dbReference type="PROSITE" id="PS51808">
    <property type="entry name" value="CHCH"/>
    <property type="match status" value="1"/>
</dbReference>
<dbReference type="FunCoup" id="F7E380">
    <property type="interactions" value="316"/>
</dbReference>
<dbReference type="SUPFAM" id="SSF47072">
    <property type="entry name" value="Cysteine alpha-hairpin motif"/>
    <property type="match status" value="1"/>
</dbReference>
<sequence length="80" mass="9389">SHNWKRPAEDEDDPLDRMISRTGCVASHHAVQECMAEHQDWRRCQPQVQAFRACMNAHQQRRHQELQQLQQQQKAAQASS</sequence>
<reference evidence="1 2" key="1">
    <citation type="journal article" date="2008" name="Nature">
        <title>Genome analysis of the platypus reveals unique signatures of evolution.</title>
        <authorList>
            <person name="Warren W.C."/>
            <person name="Hillier L.W."/>
            <person name="Marshall Graves J.A."/>
            <person name="Birney E."/>
            <person name="Ponting C.P."/>
            <person name="Grutzner F."/>
            <person name="Belov K."/>
            <person name="Miller W."/>
            <person name="Clarke L."/>
            <person name="Chinwalla A.T."/>
            <person name="Yang S.P."/>
            <person name="Heger A."/>
            <person name="Locke D.P."/>
            <person name="Miethke P."/>
            <person name="Waters P.D."/>
            <person name="Veyrunes F."/>
            <person name="Fulton L."/>
            <person name="Fulton B."/>
            <person name="Graves T."/>
            <person name="Wallis J."/>
            <person name="Puente X.S."/>
            <person name="Lopez-Otin C."/>
            <person name="Ordonez G.R."/>
            <person name="Eichler E.E."/>
            <person name="Chen L."/>
            <person name="Cheng Z."/>
            <person name="Deakin J.E."/>
            <person name="Alsop A."/>
            <person name="Thompson K."/>
            <person name="Kirby P."/>
            <person name="Papenfuss A.T."/>
            <person name="Wakefield M.J."/>
            <person name="Olender T."/>
            <person name="Lancet D."/>
            <person name="Huttley G.A."/>
            <person name="Smit A.F."/>
            <person name="Pask A."/>
            <person name="Temple-Smith P."/>
            <person name="Batzer M.A."/>
            <person name="Walker J.A."/>
            <person name="Konkel M.K."/>
            <person name="Harris R.S."/>
            <person name="Whittington C.M."/>
            <person name="Wong E.S."/>
            <person name="Gemmell N.J."/>
            <person name="Buschiazzo E."/>
            <person name="Vargas Jentzsch I.M."/>
            <person name="Merkel A."/>
            <person name="Schmitz J."/>
            <person name="Zemann A."/>
            <person name="Churakov G."/>
            <person name="Kriegs J.O."/>
            <person name="Brosius J."/>
            <person name="Murchison E.P."/>
            <person name="Sachidanandam R."/>
            <person name="Smith C."/>
            <person name="Hannon G.J."/>
            <person name="Tsend-Ayush E."/>
            <person name="McMillan D."/>
            <person name="Attenborough R."/>
            <person name="Rens W."/>
            <person name="Ferguson-Smith M."/>
            <person name="Lefevre C.M."/>
            <person name="Sharp J.A."/>
            <person name="Nicholas K.R."/>
            <person name="Ray D.A."/>
            <person name="Kube M."/>
            <person name="Reinhardt R."/>
            <person name="Pringle T.H."/>
            <person name="Taylor J."/>
            <person name="Jones R.C."/>
            <person name="Nixon B."/>
            <person name="Dacheux J.L."/>
            <person name="Niwa H."/>
            <person name="Sekita Y."/>
            <person name="Huang X."/>
            <person name="Stark A."/>
            <person name="Kheradpour P."/>
            <person name="Kellis M."/>
            <person name="Flicek P."/>
            <person name="Chen Y."/>
            <person name="Webber C."/>
            <person name="Hardison R."/>
            <person name="Nelson J."/>
            <person name="Hallsworth-Pepin K."/>
            <person name="Delehaunty K."/>
            <person name="Markovic C."/>
            <person name="Minx P."/>
            <person name="Feng Y."/>
            <person name="Kremitzki C."/>
            <person name="Mitreva M."/>
            <person name="Glasscock J."/>
            <person name="Wylie T."/>
            <person name="Wohldmann P."/>
            <person name="Thiru P."/>
            <person name="Nhan M.N."/>
            <person name="Pohl C.S."/>
            <person name="Smith S.M."/>
            <person name="Hou S."/>
            <person name="Nefedov M."/>
            <person name="de Jong P.J."/>
            <person name="Renfree M.B."/>
            <person name="Mardis E.R."/>
            <person name="Wilson R.K."/>
        </authorList>
    </citation>
    <scope>NUCLEOTIDE SEQUENCE [LARGE SCALE GENOMIC DNA]</scope>
    <source>
        <strain evidence="1 2">Glennie</strain>
    </source>
</reference>
<organism evidence="1 2">
    <name type="scientific">Ornithorhynchus anatinus</name>
    <name type="common">Duckbill platypus</name>
    <dbReference type="NCBI Taxonomy" id="9258"/>
    <lineage>
        <taxon>Eukaryota</taxon>
        <taxon>Metazoa</taxon>
        <taxon>Chordata</taxon>
        <taxon>Craniata</taxon>
        <taxon>Vertebrata</taxon>
        <taxon>Euteleostomi</taxon>
        <taxon>Mammalia</taxon>
        <taxon>Monotremata</taxon>
        <taxon>Ornithorhynchidae</taxon>
        <taxon>Ornithorhynchus</taxon>
    </lineage>
</organism>
<dbReference type="STRING" id="9258.ENSOANP00000021921"/>
<reference evidence="1" key="3">
    <citation type="submission" date="2025-09" db="UniProtKB">
        <authorList>
            <consortium name="Ensembl"/>
        </authorList>
    </citation>
    <scope>IDENTIFICATION</scope>
    <source>
        <strain evidence="1">Glennie</strain>
    </source>
</reference>
<evidence type="ECO:0000313" key="2">
    <source>
        <dbReference type="Proteomes" id="UP000002279"/>
    </source>
</evidence>
<dbReference type="AlphaFoldDB" id="F7E380"/>
<dbReference type="PANTHER" id="PTHR13639">
    <property type="entry name" value="CYTOCHROME C OXIDASE ASSEMBLY FACTOR 4 HOMOLOG, MITOCHONDRIAL"/>
    <property type="match status" value="1"/>
</dbReference>
<proteinExistence type="predicted"/>